<reference evidence="2" key="1">
    <citation type="submission" date="2020-05" db="EMBL/GenBank/DDBJ databases">
        <title>WGS assembly of Corymbia citriodora subspecies variegata.</title>
        <authorList>
            <person name="Barry K."/>
            <person name="Hundley H."/>
            <person name="Shu S."/>
            <person name="Jenkins J."/>
            <person name="Grimwood J."/>
            <person name="Baten A."/>
        </authorList>
    </citation>
    <scope>NUCLEOTIDE SEQUENCE</scope>
    <source>
        <strain evidence="2">CV2-018</strain>
    </source>
</reference>
<dbReference type="Gramene" id="rna-gnl|WGS:JABURB|Cocit.L0095.1">
    <property type="protein sequence ID" value="cds-KAF7845909.1"/>
    <property type="gene ID" value="gene-BT93_L0095"/>
</dbReference>
<dbReference type="Proteomes" id="UP000806378">
    <property type="component" value="Unassembled WGS sequence"/>
</dbReference>
<dbReference type="PANTHER" id="PTHR13475:SF3">
    <property type="entry name" value="NEUGRIN"/>
    <property type="match status" value="1"/>
</dbReference>
<comment type="caution">
    <text evidence="2">The sequence shown here is derived from an EMBL/GenBank/DDBJ whole genome shotgun (WGS) entry which is preliminary data.</text>
</comment>
<keyword evidence="3" id="KW-1185">Reference proteome</keyword>
<dbReference type="InterPro" id="IPR010487">
    <property type="entry name" value="NGRN/Rrg9"/>
</dbReference>
<evidence type="ECO:0000313" key="3">
    <source>
        <dbReference type="Proteomes" id="UP000806378"/>
    </source>
</evidence>
<name>A0A8T0CIX5_CORYI</name>
<gene>
    <name evidence="2" type="ORF">BT93_L0095</name>
</gene>
<evidence type="ECO:0000256" key="1">
    <source>
        <dbReference type="SAM" id="MobiDB-lite"/>
    </source>
</evidence>
<feature type="compositionally biased region" description="Polar residues" evidence="1">
    <location>
        <begin position="108"/>
        <end position="129"/>
    </location>
</feature>
<feature type="region of interest" description="Disordered" evidence="1">
    <location>
        <begin position="51"/>
        <end position="139"/>
    </location>
</feature>
<dbReference type="Pfam" id="PF06413">
    <property type="entry name" value="Neugrin"/>
    <property type="match status" value="1"/>
</dbReference>
<sequence length="271" mass="31410">MIQPQTCVSQLTRSVKRLRLSTERSQISRPTNPYYHSRVSGFSTYTSLQEASSDSRSFPRYLPRKLKGDTNTKATTSTTNVRSGKTLRPSTRSTNSQPDRTAPRTSRPDNTSSSTNEYQGTTQRTSSNPKIRFSGPISPREDWKVQQAALKRKFKDEAWAPRKRLSPDTLEGIRHLNSTDPAKYTTPFLAQQFEVSPEVIRRILKSKWRPDEKEDQERRERWARRHDRLWDRKVELGLRPPRTEDRKVMGVDEGGDDFDELIMQKRALEKG</sequence>
<proteinExistence type="predicted"/>
<dbReference type="PANTHER" id="PTHR13475">
    <property type="entry name" value="NEUGRIN"/>
    <property type="match status" value="1"/>
</dbReference>
<dbReference type="GO" id="GO:0005634">
    <property type="term" value="C:nucleus"/>
    <property type="evidence" value="ECO:0007669"/>
    <property type="project" value="TreeGrafter"/>
</dbReference>
<protein>
    <recommendedName>
        <fullName evidence="4">Required for respiratory growth protein 9, mitochondrial</fullName>
    </recommendedName>
</protein>
<organism evidence="2 3">
    <name type="scientific">Corymbia citriodora subsp. variegata</name>
    <dbReference type="NCBI Taxonomy" id="360336"/>
    <lineage>
        <taxon>Eukaryota</taxon>
        <taxon>Viridiplantae</taxon>
        <taxon>Streptophyta</taxon>
        <taxon>Embryophyta</taxon>
        <taxon>Tracheophyta</taxon>
        <taxon>Spermatophyta</taxon>
        <taxon>Magnoliopsida</taxon>
        <taxon>eudicotyledons</taxon>
        <taxon>Gunneridae</taxon>
        <taxon>Pentapetalae</taxon>
        <taxon>rosids</taxon>
        <taxon>malvids</taxon>
        <taxon>Myrtales</taxon>
        <taxon>Myrtaceae</taxon>
        <taxon>Myrtoideae</taxon>
        <taxon>Eucalypteae</taxon>
        <taxon>Corymbia</taxon>
    </lineage>
</organism>
<evidence type="ECO:0000313" key="2">
    <source>
        <dbReference type="EMBL" id="KAF7845909.1"/>
    </source>
</evidence>
<feature type="compositionally biased region" description="Polar residues" evidence="1">
    <location>
        <begin position="80"/>
        <end position="99"/>
    </location>
</feature>
<dbReference type="OrthoDB" id="5578174at2759"/>
<accession>A0A8T0CIX5</accession>
<dbReference type="AlphaFoldDB" id="A0A8T0CIX5"/>
<evidence type="ECO:0008006" key="4">
    <source>
        <dbReference type="Google" id="ProtNLM"/>
    </source>
</evidence>
<dbReference type="EMBL" id="MU097950">
    <property type="protein sequence ID" value="KAF7845909.1"/>
    <property type="molecule type" value="Genomic_DNA"/>
</dbReference>